<dbReference type="AlphaFoldDB" id="A0AAP9Y1Y4"/>
<evidence type="ECO:0000313" key="3">
    <source>
        <dbReference type="EMBL" id="USS47254.1"/>
    </source>
</evidence>
<dbReference type="Pfam" id="PF00550">
    <property type="entry name" value="PP-binding"/>
    <property type="match status" value="1"/>
</dbReference>
<dbReference type="PROSITE" id="PS50075">
    <property type="entry name" value="CARRIER"/>
    <property type="match status" value="1"/>
</dbReference>
<dbReference type="Proteomes" id="UP001056386">
    <property type="component" value="Chromosome 1"/>
</dbReference>
<dbReference type="Gene3D" id="1.10.1200.10">
    <property type="entry name" value="ACP-like"/>
    <property type="match status" value="1"/>
</dbReference>
<feature type="domain" description="Carrier" evidence="1">
    <location>
        <begin position="5"/>
        <end position="84"/>
    </location>
</feature>
<organism evidence="2 4">
    <name type="scientific">Burkholderia glumae</name>
    <name type="common">Pseudomonas glumae</name>
    <dbReference type="NCBI Taxonomy" id="337"/>
    <lineage>
        <taxon>Bacteria</taxon>
        <taxon>Pseudomonadati</taxon>
        <taxon>Pseudomonadota</taxon>
        <taxon>Betaproteobacteria</taxon>
        <taxon>Burkholderiales</taxon>
        <taxon>Burkholderiaceae</taxon>
        <taxon>Burkholderia</taxon>
    </lineage>
</organism>
<dbReference type="InterPro" id="IPR036736">
    <property type="entry name" value="ACP-like_sf"/>
</dbReference>
<gene>
    <name evidence="2" type="ORF">I6H06_11950</name>
    <name evidence="3" type="ORF">NFI99_20560</name>
</gene>
<sequence>MDDQANVFATLTELIPQIASLEVAPEMLTRDTSLTSDLMLDSISLLSLMALLEERLGVSFAAHTQQVANLDTLGDAADLVEMLMTVKA</sequence>
<dbReference type="RefSeq" id="WP_017924261.1">
    <property type="nucleotide sequence ID" value="NZ_CP021074.1"/>
</dbReference>
<reference evidence="2 4" key="1">
    <citation type="submission" date="2020-12" db="EMBL/GenBank/DDBJ databases">
        <title>FDA dAtabase for Regulatory Grade micrObial Sequences (FDA-ARGOS): Supporting development and validation of Infectious Disease Dx tests.</title>
        <authorList>
            <person name="Minogue T."/>
            <person name="Wolcott M."/>
            <person name="Wasieloski L."/>
            <person name="Aguilar W."/>
            <person name="Moore D."/>
            <person name="Jaissle J."/>
            <person name="Tallon L."/>
            <person name="Sadzewicz L."/>
            <person name="Zhao X."/>
            <person name="Boylan J."/>
            <person name="Ott S."/>
            <person name="Bowen H."/>
            <person name="Vavikolanu K."/>
            <person name="Mehta A."/>
            <person name="Aluvathingal J."/>
            <person name="Nadendla S."/>
            <person name="Yan Y."/>
            <person name="Sichtig H."/>
        </authorList>
    </citation>
    <scope>NUCLEOTIDE SEQUENCE [LARGE SCALE GENOMIC DNA]</scope>
    <source>
        <strain evidence="2 4">FDAARGOS_949</strain>
    </source>
</reference>
<name>A0AAP9Y1Y4_BURGL</name>
<dbReference type="GeneID" id="45698518"/>
<evidence type="ECO:0000259" key="1">
    <source>
        <dbReference type="PROSITE" id="PS50075"/>
    </source>
</evidence>
<reference evidence="3" key="2">
    <citation type="submission" date="2022-06" db="EMBL/GenBank/DDBJ databases">
        <title>Draft genome sequence of Burkholderia glumae strain GR20004 isolated from rice panicle showing bacterial panicle blight.</title>
        <authorList>
            <person name="Choi S.Y."/>
            <person name="Lee Y.H."/>
        </authorList>
    </citation>
    <scope>NUCLEOTIDE SEQUENCE</scope>
    <source>
        <strain evidence="3">GR20004</strain>
    </source>
</reference>
<protein>
    <submittedName>
        <fullName evidence="2">Acyl carrier protein</fullName>
    </submittedName>
</protein>
<keyword evidence="5" id="KW-1185">Reference proteome</keyword>
<proteinExistence type="predicted"/>
<dbReference type="InterPro" id="IPR009081">
    <property type="entry name" value="PP-bd_ACP"/>
</dbReference>
<dbReference type="EMBL" id="CP065601">
    <property type="protein sequence ID" value="QPQ93021.1"/>
    <property type="molecule type" value="Genomic_DNA"/>
</dbReference>
<dbReference type="SUPFAM" id="SSF47336">
    <property type="entry name" value="ACP-like"/>
    <property type="match status" value="1"/>
</dbReference>
<dbReference type="EMBL" id="CP099587">
    <property type="protein sequence ID" value="USS47254.1"/>
    <property type="molecule type" value="Genomic_DNA"/>
</dbReference>
<evidence type="ECO:0000313" key="4">
    <source>
        <dbReference type="Proteomes" id="UP000594892"/>
    </source>
</evidence>
<evidence type="ECO:0000313" key="2">
    <source>
        <dbReference type="EMBL" id="QPQ93021.1"/>
    </source>
</evidence>
<evidence type="ECO:0000313" key="5">
    <source>
        <dbReference type="Proteomes" id="UP001056386"/>
    </source>
</evidence>
<dbReference type="Proteomes" id="UP000594892">
    <property type="component" value="Chromosome 2"/>
</dbReference>
<accession>A0AAP9Y1Y4</accession>